<dbReference type="VEuPathDB" id="FungiDB:FOXG_10124"/>
<dbReference type="EnsemblFungi" id="FOXG_10124T0">
    <property type="protein sequence ID" value="FOXG_10124P0"/>
    <property type="gene ID" value="FOXG_10124"/>
</dbReference>
<proteinExistence type="predicted"/>
<evidence type="ECO:0000256" key="2">
    <source>
        <dbReference type="ARBA" id="ARBA00022630"/>
    </source>
</evidence>
<sequence>MGFVGLKMRLALDKIAPFRDLGRVFFHGAHPNGKFIFFSTISTPELNGSKGKEKEYFEAQLNMSWIAGEATQDILKFPPAEKLKDIEEAATEGTGFFKELLDGFENIHDDTEVLDIVLQDWMTESWRPSGSVSILGDAVHPMTMSANHGMFDAYMLGCQLRKVNAGEKSMAQTIQDFEKEMTARAEEGVSLSRRACFEVHDLDAITESSALFQ</sequence>
<keyword evidence="4" id="KW-0560">Oxidoreductase</keyword>
<reference evidence="7" key="1">
    <citation type="journal article" date="2012" name="Mol. Plant Microbe Interact.">
        <title>A highly conserved effector in Fusarium oxysporum is required for full virulence on Arabidopsis.</title>
        <authorList>
            <person name="Thatcher L.F."/>
            <person name="Gardiner D.M."/>
            <person name="Kazan K."/>
            <person name="Manners J."/>
        </authorList>
    </citation>
    <scope>NUCLEOTIDE SEQUENCE [LARGE SCALE GENOMIC DNA]</scope>
    <source>
        <strain evidence="7">Fo5176</strain>
    </source>
</reference>
<name>A0A0D2Y1I1_FUSOF</name>
<reference evidence="6" key="2">
    <citation type="submission" date="2025-08" db="UniProtKB">
        <authorList>
            <consortium name="EnsemblFungi"/>
        </authorList>
    </citation>
    <scope>IDENTIFICATION</scope>
    <source>
        <strain evidence="6">4287 / CBS 123668 / FGSC 9935 / NRRL 34936</strain>
    </source>
</reference>
<dbReference type="Gene3D" id="3.50.50.60">
    <property type="entry name" value="FAD/NAD(P)-binding domain"/>
    <property type="match status" value="1"/>
</dbReference>
<dbReference type="GO" id="GO:0004497">
    <property type="term" value="F:monooxygenase activity"/>
    <property type="evidence" value="ECO:0007669"/>
    <property type="project" value="UniProtKB-KW"/>
</dbReference>
<keyword evidence="2" id="KW-0285">Flavoprotein</keyword>
<keyword evidence="5" id="KW-0503">Monooxygenase</keyword>
<evidence type="ECO:0000256" key="4">
    <source>
        <dbReference type="ARBA" id="ARBA00023002"/>
    </source>
</evidence>
<evidence type="ECO:0000256" key="3">
    <source>
        <dbReference type="ARBA" id="ARBA00022827"/>
    </source>
</evidence>
<evidence type="ECO:0000256" key="1">
    <source>
        <dbReference type="ARBA" id="ARBA00001974"/>
    </source>
</evidence>
<protein>
    <submittedName>
        <fullName evidence="6">Uncharacterized protein</fullName>
    </submittedName>
</protein>
<evidence type="ECO:0000313" key="7">
    <source>
        <dbReference type="Proteomes" id="UP000002489"/>
    </source>
</evidence>
<dbReference type="PANTHER" id="PTHR47178:SF1">
    <property type="entry name" value="FAD-BINDING DOMAIN-CONTAINING PROTEIN-RELATED"/>
    <property type="match status" value="1"/>
</dbReference>
<dbReference type="Proteomes" id="UP000002489">
    <property type="component" value="Unassembled WGS sequence"/>
</dbReference>
<evidence type="ECO:0000313" key="6">
    <source>
        <dbReference type="EnsemblFungi" id="FOXG_10124P0"/>
    </source>
</evidence>
<dbReference type="STRING" id="426428.A0A0D2Y1I1"/>
<dbReference type="AlphaFoldDB" id="A0A0D2Y1I1"/>
<dbReference type="PANTHER" id="PTHR47178">
    <property type="entry name" value="MONOOXYGENASE, FAD-BINDING"/>
    <property type="match status" value="1"/>
</dbReference>
<comment type="cofactor">
    <cofactor evidence="1">
        <name>FAD</name>
        <dbReference type="ChEBI" id="CHEBI:57692"/>
    </cofactor>
</comment>
<dbReference type="InterPro" id="IPR036188">
    <property type="entry name" value="FAD/NAD-bd_sf"/>
</dbReference>
<dbReference type="SUPFAM" id="SSF51905">
    <property type="entry name" value="FAD/NAD(P)-binding domain"/>
    <property type="match status" value="1"/>
</dbReference>
<accession>A0A0D2Y1I1</accession>
<organism evidence="6 7">
    <name type="scientific">Fusarium oxysporum (strain Fo5176)</name>
    <name type="common">Fusarium vascular wilt</name>
    <dbReference type="NCBI Taxonomy" id="660025"/>
    <lineage>
        <taxon>Eukaryota</taxon>
        <taxon>Fungi</taxon>
        <taxon>Dikarya</taxon>
        <taxon>Ascomycota</taxon>
        <taxon>Pezizomycotina</taxon>
        <taxon>Sordariomycetes</taxon>
        <taxon>Hypocreomycetidae</taxon>
        <taxon>Hypocreales</taxon>
        <taxon>Nectriaceae</taxon>
        <taxon>Fusarium</taxon>
        <taxon>Fusarium oxysporum species complex</taxon>
    </lineage>
</organism>
<evidence type="ECO:0000256" key="5">
    <source>
        <dbReference type="ARBA" id="ARBA00023033"/>
    </source>
</evidence>
<gene>
    <name evidence="6" type="primary">28951622</name>
</gene>
<keyword evidence="3" id="KW-0274">FAD</keyword>